<dbReference type="InterPro" id="IPR002051">
    <property type="entry name" value="Haem_Oase"/>
</dbReference>
<dbReference type="InterPro" id="IPR016053">
    <property type="entry name" value="Haem_Oase-like"/>
</dbReference>
<keyword evidence="5" id="KW-1185">Reference proteome</keyword>
<evidence type="ECO:0000256" key="3">
    <source>
        <dbReference type="ARBA" id="ARBA00023004"/>
    </source>
</evidence>
<accession>A0ABR0JI83</accession>
<dbReference type="Gene3D" id="1.20.910.10">
    <property type="entry name" value="Heme oxygenase-like"/>
    <property type="match status" value="1"/>
</dbReference>
<evidence type="ECO:0000256" key="2">
    <source>
        <dbReference type="ARBA" id="ARBA00022723"/>
    </source>
</evidence>
<dbReference type="Proteomes" id="UP001345691">
    <property type="component" value="Unassembled WGS sequence"/>
</dbReference>
<proteinExistence type="predicted"/>
<dbReference type="PANTHER" id="PTHR10720">
    <property type="entry name" value="HEME OXYGENASE"/>
    <property type="match status" value="1"/>
</dbReference>
<gene>
    <name evidence="4" type="ORF">LTR69_003237</name>
</gene>
<comment type="caution">
    <text evidence="4">The sequence shown here is derived from an EMBL/GenBank/DDBJ whole genome shotgun (WGS) entry which is preliminary data.</text>
</comment>
<dbReference type="EMBL" id="JAVRRF010000005">
    <property type="protein sequence ID" value="KAK5065688.1"/>
    <property type="molecule type" value="Genomic_DNA"/>
</dbReference>
<keyword evidence="1" id="KW-0349">Heme</keyword>
<dbReference type="PANTHER" id="PTHR10720:SF0">
    <property type="entry name" value="HEME OXYGENASE"/>
    <property type="match status" value="1"/>
</dbReference>
<sequence>MARLPLCLPPNTNSPLLYAKGMTVFGQIYFAFEQFLETSLASADLDSRLRDIYQKIYFPSLIRTTKLRHDLDVLRSILDKRLALEVDQLAEESQTFFADITASQSQKPHVLLSYAWAMYLALFNGGRWIHRQLAPAGAQFWGHETPPLSFWGFEESHDCNLDGEDLKIKFKDAFTAATSLLTDAERGDVVEETKRLFEMCSKMVLYLDDTKSTEPLAQSSNTESVVSGLSSSTLSVATLWGYVASSFAALRPRNKSAWEHRVAMVD</sequence>
<name>A0ABR0JI83_9EURO</name>
<keyword evidence="3" id="KW-0408">Iron</keyword>
<dbReference type="InterPro" id="IPR016084">
    <property type="entry name" value="Haem_Oase-like_multi-hlx"/>
</dbReference>
<dbReference type="SUPFAM" id="SSF48613">
    <property type="entry name" value="Heme oxygenase-like"/>
    <property type="match status" value="1"/>
</dbReference>
<evidence type="ECO:0000313" key="4">
    <source>
        <dbReference type="EMBL" id="KAK5065688.1"/>
    </source>
</evidence>
<evidence type="ECO:0008006" key="6">
    <source>
        <dbReference type="Google" id="ProtNLM"/>
    </source>
</evidence>
<dbReference type="CDD" id="cd19165">
    <property type="entry name" value="HemeO"/>
    <property type="match status" value="1"/>
</dbReference>
<keyword evidence="2" id="KW-0479">Metal-binding</keyword>
<organism evidence="4 5">
    <name type="scientific">Exophiala sideris</name>
    <dbReference type="NCBI Taxonomy" id="1016849"/>
    <lineage>
        <taxon>Eukaryota</taxon>
        <taxon>Fungi</taxon>
        <taxon>Dikarya</taxon>
        <taxon>Ascomycota</taxon>
        <taxon>Pezizomycotina</taxon>
        <taxon>Eurotiomycetes</taxon>
        <taxon>Chaetothyriomycetidae</taxon>
        <taxon>Chaetothyriales</taxon>
        <taxon>Herpotrichiellaceae</taxon>
        <taxon>Exophiala</taxon>
    </lineage>
</organism>
<protein>
    <recommendedName>
        <fullName evidence="6">Heme oxygenase-like protein</fullName>
    </recommendedName>
</protein>
<evidence type="ECO:0000313" key="5">
    <source>
        <dbReference type="Proteomes" id="UP001345691"/>
    </source>
</evidence>
<evidence type="ECO:0000256" key="1">
    <source>
        <dbReference type="ARBA" id="ARBA00022617"/>
    </source>
</evidence>
<dbReference type="Pfam" id="PF01126">
    <property type="entry name" value="Heme_oxygenase"/>
    <property type="match status" value="1"/>
</dbReference>
<reference evidence="4 5" key="1">
    <citation type="submission" date="2023-08" db="EMBL/GenBank/DDBJ databases">
        <title>Black Yeasts Isolated from many extreme environments.</title>
        <authorList>
            <person name="Coleine C."/>
            <person name="Stajich J.E."/>
            <person name="Selbmann L."/>
        </authorList>
    </citation>
    <scope>NUCLEOTIDE SEQUENCE [LARGE SCALE GENOMIC DNA]</scope>
    <source>
        <strain evidence="4 5">CCFEE 6328</strain>
    </source>
</reference>